<organism evidence="9 10">
    <name type="scientific">Polycladospora coralii</name>
    <dbReference type="NCBI Taxonomy" id="2771432"/>
    <lineage>
        <taxon>Bacteria</taxon>
        <taxon>Bacillati</taxon>
        <taxon>Bacillota</taxon>
        <taxon>Bacilli</taxon>
        <taxon>Bacillales</taxon>
        <taxon>Thermoactinomycetaceae</taxon>
        <taxon>Polycladospora</taxon>
    </lineage>
</organism>
<dbReference type="PANTHER" id="PTHR46577:SF2">
    <property type="entry name" value="TRANSCRIPTIONAL REGULATORY PROTEIN"/>
    <property type="match status" value="1"/>
</dbReference>
<reference evidence="9" key="1">
    <citation type="submission" date="2020-09" db="EMBL/GenBank/DDBJ databases">
        <title>A novel bacterium of genus Hazenella, isolated from South China Sea.</title>
        <authorList>
            <person name="Huang H."/>
            <person name="Mo K."/>
            <person name="Hu Y."/>
        </authorList>
    </citation>
    <scope>NUCLEOTIDE SEQUENCE</scope>
    <source>
        <strain evidence="9">IB182357</strain>
    </source>
</reference>
<evidence type="ECO:0000256" key="4">
    <source>
        <dbReference type="ARBA" id="ARBA00022898"/>
    </source>
</evidence>
<evidence type="ECO:0000256" key="6">
    <source>
        <dbReference type="ARBA" id="ARBA00023125"/>
    </source>
</evidence>
<evidence type="ECO:0000313" key="10">
    <source>
        <dbReference type="Proteomes" id="UP000661691"/>
    </source>
</evidence>
<dbReference type="GO" id="GO:0030170">
    <property type="term" value="F:pyridoxal phosphate binding"/>
    <property type="evidence" value="ECO:0007669"/>
    <property type="project" value="InterPro"/>
</dbReference>
<evidence type="ECO:0000259" key="8">
    <source>
        <dbReference type="PROSITE" id="PS50949"/>
    </source>
</evidence>
<evidence type="ECO:0000256" key="2">
    <source>
        <dbReference type="ARBA" id="ARBA00005384"/>
    </source>
</evidence>
<comment type="caution">
    <text evidence="9">The sequence shown here is derived from an EMBL/GenBank/DDBJ whole genome shotgun (WGS) entry which is preliminary data.</text>
</comment>
<dbReference type="InterPro" id="IPR015421">
    <property type="entry name" value="PyrdxlP-dep_Trfase_major"/>
</dbReference>
<dbReference type="InterPro" id="IPR015424">
    <property type="entry name" value="PyrdxlP-dep_Trfase"/>
</dbReference>
<dbReference type="AlphaFoldDB" id="A0A926N5M7"/>
<evidence type="ECO:0000256" key="3">
    <source>
        <dbReference type="ARBA" id="ARBA00022576"/>
    </source>
</evidence>
<dbReference type="EMBL" id="JACXAH010000007">
    <property type="protein sequence ID" value="MBD1371929.1"/>
    <property type="molecule type" value="Genomic_DNA"/>
</dbReference>
<dbReference type="SUPFAM" id="SSF53383">
    <property type="entry name" value="PLP-dependent transferases"/>
    <property type="match status" value="1"/>
</dbReference>
<keyword evidence="7" id="KW-0804">Transcription</keyword>
<dbReference type="SUPFAM" id="SSF46785">
    <property type="entry name" value="Winged helix' DNA-binding domain"/>
    <property type="match status" value="1"/>
</dbReference>
<dbReference type="GO" id="GO:0008483">
    <property type="term" value="F:transaminase activity"/>
    <property type="evidence" value="ECO:0007669"/>
    <property type="project" value="UniProtKB-KW"/>
</dbReference>
<dbReference type="InterPro" id="IPR015422">
    <property type="entry name" value="PyrdxlP-dep_Trfase_small"/>
</dbReference>
<dbReference type="InterPro" id="IPR000524">
    <property type="entry name" value="Tscrpt_reg_HTH_GntR"/>
</dbReference>
<dbReference type="Pfam" id="PF00392">
    <property type="entry name" value="GntR"/>
    <property type="match status" value="1"/>
</dbReference>
<dbReference type="InterPro" id="IPR051446">
    <property type="entry name" value="HTH_trans_reg/aminotransferase"/>
</dbReference>
<dbReference type="SMART" id="SM00345">
    <property type="entry name" value="HTH_GNTR"/>
    <property type="match status" value="1"/>
</dbReference>
<evidence type="ECO:0000256" key="1">
    <source>
        <dbReference type="ARBA" id="ARBA00001933"/>
    </source>
</evidence>
<dbReference type="InterPro" id="IPR004839">
    <property type="entry name" value="Aminotransferase_I/II_large"/>
</dbReference>
<dbReference type="InterPro" id="IPR036388">
    <property type="entry name" value="WH-like_DNA-bd_sf"/>
</dbReference>
<evidence type="ECO:0000313" key="9">
    <source>
        <dbReference type="EMBL" id="MBD1371929.1"/>
    </source>
</evidence>
<dbReference type="RefSeq" id="WP_191141767.1">
    <property type="nucleotide sequence ID" value="NZ_JACXAH010000007.1"/>
</dbReference>
<dbReference type="GO" id="GO:0003700">
    <property type="term" value="F:DNA-binding transcription factor activity"/>
    <property type="evidence" value="ECO:0007669"/>
    <property type="project" value="InterPro"/>
</dbReference>
<accession>A0A926N5M7</accession>
<dbReference type="Gene3D" id="1.10.10.10">
    <property type="entry name" value="Winged helix-like DNA-binding domain superfamily/Winged helix DNA-binding domain"/>
    <property type="match status" value="1"/>
</dbReference>
<gene>
    <name evidence="9" type="ORF">IC620_06090</name>
</gene>
<dbReference type="CDD" id="cd07377">
    <property type="entry name" value="WHTH_GntR"/>
    <property type="match status" value="1"/>
</dbReference>
<keyword evidence="4" id="KW-0663">Pyridoxal phosphate</keyword>
<dbReference type="GO" id="GO:0003677">
    <property type="term" value="F:DNA binding"/>
    <property type="evidence" value="ECO:0007669"/>
    <property type="project" value="UniProtKB-KW"/>
</dbReference>
<dbReference type="CDD" id="cd00609">
    <property type="entry name" value="AAT_like"/>
    <property type="match status" value="1"/>
</dbReference>
<comment type="cofactor">
    <cofactor evidence="1">
        <name>pyridoxal 5'-phosphate</name>
        <dbReference type="ChEBI" id="CHEBI:597326"/>
    </cofactor>
</comment>
<dbReference type="Proteomes" id="UP000661691">
    <property type="component" value="Unassembled WGS sequence"/>
</dbReference>
<name>A0A926N5M7_9BACL</name>
<evidence type="ECO:0000256" key="7">
    <source>
        <dbReference type="ARBA" id="ARBA00023163"/>
    </source>
</evidence>
<proteinExistence type="inferred from homology"/>
<keyword evidence="6" id="KW-0238">DNA-binding</keyword>
<dbReference type="PANTHER" id="PTHR46577">
    <property type="entry name" value="HTH-TYPE TRANSCRIPTIONAL REGULATORY PROTEIN GABR"/>
    <property type="match status" value="1"/>
</dbReference>
<dbReference type="PROSITE" id="PS50949">
    <property type="entry name" value="HTH_GNTR"/>
    <property type="match status" value="1"/>
</dbReference>
<keyword evidence="3 9" id="KW-0032">Aminotransferase</keyword>
<keyword evidence="5" id="KW-0805">Transcription regulation</keyword>
<evidence type="ECO:0000256" key="5">
    <source>
        <dbReference type="ARBA" id="ARBA00023015"/>
    </source>
</evidence>
<feature type="domain" description="HTH gntR-type" evidence="8">
    <location>
        <begin position="1"/>
        <end position="69"/>
    </location>
</feature>
<sequence>MNRYDVITKYYKNLIRTKKLKAGDKLPSIRNVSLSFACSKNTAIRAFIALEREHLIYAVPKSGYYVVDRPDVSTAASQEIIDFASVTPHPSVLPYQDFQHCLDRAITLYQQELFTYTEPQGFYSLRCEMEKQLATKQIFTKPDYINVVAGSQQAIYILAAMPFPNGKMNILVEQPTYSGVLRAIQLLGATAIGIRRTAAGIDFEELERYFRGNQIKFFYTVPRFHNPLGTSYAQEEKKKIALLAKKYDVYIVEDDYLADLERNPKADSIFSADHGEYTIYLKSFSKVMLPGLRLGIAVLPSRLQSIFNHYKKGIDIQTTAVSQAALEVYLQSDMYEQHIKQLRKHYHEKMKVLQATCDQYLPPSVDRFIPDTGIFAHFTLPDGINLSSLQARMRQDGIHFPTSNSFYLPHFPKENYIRLCVMQVEESEIKQSIAHLGAVISDNRIIHWVKGER</sequence>
<protein>
    <submittedName>
        <fullName evidence="9">PLP-dependent aminotransferase family protein</fullName>
    </submittedName>
</protein>
<dbReference type="Gene3D" id="3.90.1150.10">
    <property type="entry name" value="Aspartate Aminotransferase, domain 1"/>
    <property type="match status" value="1"/>
</dbReference>
<dbReference type="Gene3D" id="3.40.640.10">
    <property type="entry name" value="Type I PLP-dependent aspartate aminotransferase-like (Major domain)"/>
    <property type="match status" value="1"/>
</dbReference>
<comment type="similarity">
    <text evidence="2">In the C-terminal section; belongs to the class-I pyridoxal-phosphate-dependent aminotransferase family.</text>
</comment>
<dbReference type="InterPro" id="IPR036390">
    <property type="entry name" value="WH_DNA-bd_sf"/>
</dbReference>
<keyword evidence="3 9" id="KW-0808">Transferase</keyword>
<keyword evidence="10" id="KW-1185">Reference proteome</keyword>
<dbReference type="Pfam" id="PF00155">
    <property type="entry name" value="Aminotran_1_2"/>
    <property type="match status" value="1"/>
</dbReference>